<gene>
    <name evidence="2" type="ORF">A6K24_20190</name>
</gene>
<keyword evidence="2" id="KW-0378">Hydrolase</keyword>
<dbReference type="Pfam" id="PF00753">
    <property type="entry name" value="Lactamase_B"/>
    <property type="match status" value="1"/>
</dbReference>
<proteinExistence type="predicted"/>
<dbReference type="Proteomes" id="UP000078534">
    <property type="component" value="Unassembled WGS sequence"/>
</dbReference>
<dbReference type="InterPro" id="IPR050662">
    <property type="entry name" value="Sec-metab_biosynth-thioest"/>
</dbReference>
<evidence type="ECO:0000313" key="2">
    <source>
        <dbReference type="EMBL" id="OAS87489.1"/>
    </source>
</evidence>
<protein>
    <submittedName>
        <fullName evidence="2">MBL fold metallo-hydrolase</fullName>
    </submittedName>
</protein>
<name>A0A179T2Y2_9BACI</name>
<dbReference type="Gene3D" id="3.60.15.10">
    <property type="entry name" value="Ribonuclease Z/Hydroxyacylglutathione hydrolase-like"/>
    <property type="match status" value="1"/>
</dbReference>
<dbReference type="PANTHER" id="PTHR23131">
    <property type="entry name" value="ENDORIBONUCLEASE LACTB2"/>
    <property type="match status" value="1"/>
</dbReference>
<sequence>MKQITQGNEVFKLELPTPFPVGDVNVYVIKGDCLTLVDAGPKTEEAWLAFQHQLKEIGYTPQDIEQIVVTHHHPDHVGMLDHFSDEVSVIGHPFNTPWLKQDEQFIVEFAAFFEKLFIEFGVDKKFLPYINQLKNTLDFSCKRNLKSFIREGEEINGLAGWSILETPGHAQSHIALYEECTGILIGGDLLLKHISPNPLLEPSMTKDICERPKPQLQLNQSISRLLDLPISLVYPGHGENIDEVHKLIVYRLKKQSERAQLVRSFLVEKPLTVFQVCQALFPTIYHKQLMLTISETVGQLDYLLEMEQIKVDTSLKTHRFIANEC</sequence>
<dbReference type="InterPro" id="IPR036866">
    <property type="entry name" value="RibonucZ/Hydroxyglut_hydro"/>
</dbReference>
<comment type="caution">
    <text evidence="2">The sequence shown here is derived from an EMBL/GenBank/DDBJ whole genome shotgun (WGS) entry which is preliminary data.</text>
</comment>
<accession>A0A179T2Y2</accession>
<organism evidence="2 3">
    <name type="scientific">Metabacillus litoralis</name>
    <dbReference type="NCBI Taxonomy" id="152268"/>
    <lineage>
        <taxon>Bacteria</taxon>
        <taxon>Bacillati</taxon>
        <taxon>Bacillota</taxon>
        <taxon>Bacilli</taxon>
        <taxon>Bacillales</taxon>
        <taxon>Bacillaceae</taxon>
        <taxon>Metabacillus</taxon>
    </lineage>
</organism>
<evidence type="ECO:0000259" key="1">
    <source>
        <dbReference type="SMART" id="SM00849"/>
    </source>
</evidence>
<keyword evidence="3" id="KW-1185">Reference proteome</keyword>
<dbReference type="SMART" id="SM00849">
    <property type="entry name" value="Lactamase_B"/>
    <property type="match status" value="1"/>
</dbReference>
<dbReference type="EMBL" id="LWSG01000009">
    <property type="protein sequence ID" value="OAS87489.1"/>
    <property type="molecule type" value="Genomic_DNA"/>
</dbReference>
<dbReference type="InterPro" id="IPR001279">
    <property type="entry name" value="Metallo-B-lactamas"/>
</dbReference>
<dbReference type="STRING" id="152268.A6K24_20190"/>
<dbReference type="AlphaFoldDB" id="A0A179T2Y2"/>
<dbReference type="OrthoDB" id="2971563at2"/>
<dbReference type="GO" id="GO:0016787">
    <property type="term" value="F:hydrolase activity"/>
    <property type="evidence" value="ECO:0007669"/>
    <property type="project" value="UniProtKB-KW"/>
</dbReference>
<dbReference type="RefSeq" id="WP_066330188.1">
    <property type="nucleotide sequence ID" value="NZ_LWSG01000009.1"/>
</dbReference>
<feature type="domain" description="Metallo-beta-lactamase" evidence="1">
    <location>
        <begin position="23"/>
        <end position="237"/>
    </location>
</feature>
<dbReference type="PANTHER" id="PTHR23131:SF4">
    <property type="entry name" value="METALLO-BETA-LACTAMASE SUPERFAMILY POTEIN"/>
    <property type="match status" value="1"/>
</dbReference>
<reference evidence="3" key="1">
    <citation type="submission" date="2016-04" db="EMBL/GenBank/DDBJ databases">
        <authorList>
            <person name="Lyu Z."/>
            <person name="Lyu W."/>
        </authorList>
    </citation>
    <scope>NUCLEOTIDE SEQUENCE [LARGE SCALE GENOMIC DNA]</scope>
    <source>
        <strain evidence="3">C44</strain>
    </source>
</reference>
<evidence type="ECO:0000313" key="3">
    <source>
        <dbReference type="Proteomes" id="UP000078534"/>
    </source>
</evidence>
<dbReference type="SUPFAM" id="SSF56281">
    <property type="entry name" value="Metallo-hydrolase/oxidoreductase"/>
    <property type="match status" value="1"/>
</dbReference>